<organism evidence="6 7">
    <name type="scientific">Rhodotorula paludigena</name>
    <dbReference type="NCBI Taxonomy" id="86838"/>
    <lineage>
        <taxon>Eukaryota</taxon>
        <taxon>Fungi</taxon>
        <taxon>Dikarya</taxon>
        <taxon>Basidiomycota</taxon>
        <taxon>Pucciniomycotina</taxon>
        <taxon>Microbotryomycetes</taxon>
        <taxon>Sporidiobolales</taxon>
        <taxon>Sporidiobolaceae</taxon>
        <taxon>Rhodotorula</taxon>
    </lineage>
</organism>
<sequence length="947" mass="101232">MAAAPTPLHFTLSSALDGSASPASSTRTLAPSLDGPTPTPSRPVSIILPDDDEDASDAVSYGGPTRVGSPTPSLREKEGKADKAGSSLADDVEKGEAVFEDEYPEGGMRAWLCVMGSTLVLLATFGWSNSFGALLPYYHANQLSDYTTSQISWIGSAHLFITFAGAFGFRYQLALGSLFWLVGIFALSFAHTFWQIFLSQAVCMGLALGIFFSPCLSILGTYFRRRRAFVVGIAASGTAVGAVIFPVLLGQMLEKSGFPWAIRAAGFLMLALLLIANMVIRPRTLRTRAAPSSSSSSSASAPLPPVRPLRTVLAQIVREPASWFVYWGVFGIYTSCFIPLFYAGSFAREYTDNEALQNYAVAIINATAVVSRIGCGLLADRLGSFNVALPLGLSVGVLTFGLIGATSTPALAAWLVLFGVAQGGWISVSASCFMSLSRDASELGGLGFLFVGLATLIGSPIAGALLARTGGSYVAALCFGGAMAVGGWSLSRFVPTALRTTTSYYLFGPPQESWPVSLALFTAIAQYHASSQAAKRELRAQKGETARPVDAAKVMQATRRLMDRYIGRDVQPSGGAVVETEFAVQKRGLGGLLQAVDAAEDGQRRVKAEWLVHRSLLREGSPPNDKVLLYAHGALDYRLSPETKFPGALHDAVAAYFYLTKDLGIPAGNILVGGDSAGGNLAMALMLYIRDEKLPSMGAAVLLSPWVDMTASLGSWDENKGFDYIMLEDDTANPDPLRPPRLLLPPEPAYSELIVHPHVSPALTASFAGLPPLLIQSGGVEALRDEHTLLAQRASRAGVKVTHQIFRDGVHVFQAFGAGMGSATEALAAAGQWARDQPEKVEPVDPSVWSEIDRGLRAAWDGEGRDFWGRKEAEQEEKADATARFVFEGVVEEPPPVRLRPHAHEAARNAVEDNERHEPRAGLTTVYHARRAPAQSMLGRVLGVLHL</sequence>
<dbReference type="GO" id="GO:0016787">
    <property type="term" value="F:hydrolase activity"/>
    <property type="evidence" value="ECO:0007669"/>
    <property type="project" value="InterPro"/>
</dbReference>
<dbReference type="Gene3D" id="1.20.1250.20">
    <property type="entry name" value="MFS general substrate transporter like domains"/>
    <property type="match status" value="2"/>
</dbReference>
<dbReference type="Pfam" id="PF07859">
    <property type="entry name" value="Abhydrolase_3"/>
    <property type="match status" value="1"/>
</dbReference>
<accession>A0AAV5GU85</accession>
<feature type="transmembrane region" description="Helical" evidence="4">
    <location>
        <begin position="178"/>
        <end position="198"/>
    </location>
</feature>
<feature type="transmembrane region" description="Helical" evidence="4">
    <location>
        <begin position="387"/>
        <end position="405"/>
    </location>
</feature>
<dbReference type="InterPro" id="IPR029058">
    <property type="entry name" value="AB_hydrolase_fold"/>
</dbReference>
<dbReference type="InterPro" id="IPR050327">
    <property type="entry name" value="Proton-linked_MCT"/>
</dbReference>
<evidence type="ECO:0000256" key="2">
    <source>
        <dbReference type="ARBA" id="ARBA00006727"/>
    </source>
</evidence>
<feature type="transmembrane region" description="Helical" evidence="4">
    <location>
        <begin position="356"/>
        <end position="375"/>
    </location>
</feature>
<evidence type="ECO:0000259" key="5">
    <source>
        <dbReference type="Pfam" id="PF07859"/>
    </source>
</evidence>
<dbReference type="PANTHER" id="PTHR11360">
    <property type="entry name" value="MONOCARBOXYLATE TRANSPORTER"/>
    <property type="match status" value="1"/>
</dbReference>
<dbReference type="AlphaFoldDB" id="A0AAV5GU85"/>
<dbReference type="SUPFAM" id="SSF103473">
    <property type="entry name" value="MFS general substrate transporter"/>
    <property type="match status" value="1"/>
</dbReference>
<evidence type="ECO:0000256" key="3">
    <source>
        <dbReference type="SAM" id="MobiDB-lite"/>
    </source>
</evidence>
<name>A0AAV5GU85_9BASI</name>
<reference evidence="6 7" key="1">
    <citation type="submission" date="2021-12" db="EMBL/GenBank/DDBJ databases">
        <title>High titer production of polyol ester of fatty acids by Rhodotorula paludigena BS15 towards product separation-free biomass refinery.</title>
        <authorList>
            <person name="Mano J."/>
            <person name="Ono H."/>
            <person name="Tanaka T."/>
            <person name="Naito K."/>
            <person name="Sushida H."/>
            <person name="Ike M."/>
            <person name="Tokuyasu K."/>
            <person name="Kitaoka M."/>
        </authorList>
    </citation>
    <scope>NUCLEOTIDE SEQUENCE [LARGE SCALE GENOMIC DNA]</scope>
    <source>
        <strain evidence="6 7">BS15</strain>
    </source>
</reference>
<evidence type="ECO:0000256" key="1">
    <source>
        <dbReference type="ARBA" id="ARBA00004141"/>
    </source>
</evidence>
<dbReference type="GO" id="GO:0016020">
    <property type="term" value="C:membrane"/>
    <property type="evidence" value="ECO:0007669"/>
    <property type="project" value="UniProtKB-SubCell"/>
</dbReference>
<evidence type="ECO:0000313" key="7">
    <source>
        <dbReference type="Proteomes" id="UP001342314"/>
    </source>
</evidence>
<feature type="transmembrane region" description="Helical" evidence="4">
    <location>
        <begin position="204"/>
        <end position="222"/>
    </location>
</feature>
<comment type="subcellular location">
    <subcellularLocation>
        <location evidence="1">Membrane</location>
        <topology evidence="1">Multi-pass membrane protein</topology>
    </subcellularLocation>
</comment>
<evidence type="ECO:0000313" key="6">
    <source>
        <dbReference type="EMBL" id="GJN92922.1"/>
    </source>
</evidence>
<dbReference type="InterPro" id="IPR036259">
    <property type="entry name" value="MFS_trans_sf"/>
</dbReference>
<comment type="similarity">
    <text evidence="2">Belongs to the major facilitator superfamily. Monocarboxylate porter (TC 2.A.1.13) family.</text>
</comment>
<dbReference type="PANTHER" id="PTHR11360:SF177">
    <property type="entry name" value="RIBOFLAVIN TRANSPORTER MCH5"/>
    <property type="match status" value="1"/>
</dbReference>
<evidence type="ECO:0000256" key="4">
    <source>
        <dbReference type="SAM" id="Phobius"/>
    </source>
</evidence>
<feature type="transmembrane region" description="Helical" evidence="4">
    <location>
        <begin position="151"/>
        <end position="171"/>
    </location>
</feature>
<proteinExistence type="inferred from homology"/>
<feature type="transmembrane region" description="Helical" evidence="4">
    <location>
        <begin position="110"/>
        <end position="131"/>
    </location>
</feature>
<dbReference type="CDD" id="cd17352">
    <property type="entry name" value="MFS_MCT_SLC16"/>
    <property type="match status" value="1"/>
</dbReference>
<dbReference type="GO" id="GO:0022857">
    <property type="term" value="F:transmembrane transporter activity"/>
    <property type="evidence" value="ECO:0007669"/>
    <property type="project" value="InterPro"/>
</dbReference>
<feature type="compositionally biased region" description="Polar residues" evidence="3">
    <location>
        <begin position="11"/>
        <end position="29"/>
    </location>
</feature>
<dbReference type="InterPro" id="IPR011701">
    <property type="entry name" value="MFS"/>
</dbReference>
<feature type="transmembrane region" description="Helical" evidence="4">
    <location>
        <begin position="229"/>
        <end position="248"/>
    </location>
</feature>
<dbReference type="InterPro" id="IPR013094">
    <property type="entry name" value="AB_hydrolase_3"/>
</dbReference>
<keyword evidence="4" id="KW-1133">Transmembrane helix</keyword>
<protein>
    <recommendedName>
        <fullName evidence="5">Alpha/beta hydrolase fold-3 domain-containing protein</fullName>
    </recommendedName>
</protein>
<dbReference type="Gene3D" id="3.40.50.1820">
    <property type="entry name" value="alpha/beta hydrolase"/>
    <property type="match status" value="1"/>
</dbReference>
<feature type="domain" description="Alpha/beta hydrolase fold-3" evidence="5">
    <location>
        <begin position="635"/>
        <end position="814"/>
    </location>
</feature>
<keyword evidence="4" id="KW-0812">Transmembrane</keyword>
<gene>
    <name evidence="6" type="ORF">Rhopal_005965-T1</name>
</gene>
<dbReference type="Pfam" id="PF07690">
    <property type="entry name" value="MFS_1"/>
    <property type="match status" value="1"/>
</dbReference>
<comment type="caution">
    <text evidence="6">The sequence shown here is derived from an EMBL/GenBank/DDBJ whole genome shotgun (WGS) entry which is preliminary data.</text>
</comment>
<feature type="compositionally biased region" description="Basic and acidic residues" evidence="3">
    <location>
        <begin position="74"/>
        <end position="83"/>
    </location>
</feature>
<dbReference type="Proteomes" id="UP001342314">
    <property type="component" value="Unassembled WGS sequence"/>
</dbReference>
<feature type="transmembrane region" description="Helical" evidence="4">
    <location>
        <begin position="411"/>
        <end position="434"/>
    </location>
</feature>
<feature type="transmembrane region" description="Helical" evidence="4">
    <location>
        <begin position="323"/>
        <end position="344"/>
    </location>
</feature>
<dbReference type="EMBL" id="BQKY01000012">
    <property type="protein sequence ID" value="GJN92922.1"/>
    <property type="molecule type" value="Genomic_DNA"/>
</dbReference>
<feature type="transmembrane region" description="Helical" evidence="4">
    <location>
        <begin position="446"/>
        <end position="467"/>
    </location>
</feature>
<keyword evidence="4" id="KW-0472">Membrane</keyword>
<feature type="region of interest" description="Disordered" evidence="3">
    <location>
        <begin position="1"/>
        <end position="89"/>
    </location>
</feature>
<dbReference type="SUPFAM" id="SSF53474">
    <property type="entry name" value="alpha/beta-Hydrolases"/>
    <property type="match status" value="1"/>
</dbReference>
<feature type="transmembrane region" description="Helical" evidence="4">
    <location>
        <begin position="260"/>
        <end position="280"/>
    </location>
</feature>
<keyword evidence="7" id="KW-1185">Reference proteome</keyword>